<protein>
    <submittedName>
        <fullName evidence="7">CbiQ family ECF transporter T component</fullName>
    </submittedName>
</protein>
<dbReference type="InterPro" id="IPR003339">
    <property type="entry name" value="ABC/ECF_trnsptr_transmembrane"/>
</dbReference>
<feature type="transmembrane region" description="Helical" evidence="6">
    <location>
        <begin position="346"/>
        <end position="364"/>
    </location>
</feature>
<feature type="transmembrane region" description="Helical" evidence="6">
    <location>
        <begin position="244"/>
        <end position="265"/>
    </location>
</feature>
<keyword evidence="4 6" id="KW-0472">Membrane</keyword>
<comment type="subcellular location">
    <subcellularLocation>
        <location evidence="1">Membrane</location>
        <topology evidence="1">Multi-pass membrane protein</topology>
    </subcellularLocation>
</comment>
<name>A0ABW0EKQ5_9PSEU</name>
<sequence>MAIGPLATYFLPRDLHPGAWWVWALGLAVAASRTTNPWLLLAIIAVACYVVVARRTDAPWALAFRMYLVLGGLIVALRVFFRIVFGGAEGSTIVLRLPEIPLPEWAAGIRLFGDVSAESVLGGFYDGLRLATMVICLGAANALANPKRLLKALPPALYEVGTAVVVALSVFPQLAESVLRVRRARRLRGGARDAGRGRRRRVRALRAVIIPVLVDALDRSLMLAASMDSRGYGRAGKVEARARLVTGTLMIVGLIGVCVGIYATLDGTTPRFLAGPVLIAGLVVALIGFRSAGRRVLRSRYRPDRWLPAELVVAGCGVAVAVVMFTTSSVDPTNLNPSLITLSWPLLSWGPLVGVALGVLPAVLSPPPQTSTDPIGTDQIDTDLTGTSPTGTSPTGTAATGKADTVEGVAARD</sequence>
<comment type="caution">
    <text evidence="7">The sequence shown here is derived from an EMBL/GenBank/DDBJ whole genome shotgun (WGS) entry which is preliminary data.</text>
</comment>
<dbReference type="EMBL" id="JBHSKF010000002">
    <property type="protein sequence ID" value="MFC5286534.1"/>
    <property type="molecule type" value="Genomic_DNA"/>
</dbReference>
<feature type="transmembrane region" description="Helical" evidence="6">
    <location>
        <begin position="156"/>
        <end position="175"/>
    </location>
</feature>
<gene>
    <name evidence="7" type="ORF">ACFPM7_05675</name>
</gene>
<feature type="transmembrane region" description="Helical" evidence="6">
    <location>
        <begin position="309"/>
        <end position="326"/>
    </location>
</feature>
<evidence type="ECO:0000256" key="2">
    <source>
        <dbReference type="ARBA" id="ARBA00022692"/>
    </source>
</evidence>
<evidence type="ECO:0000256" key="5">
    <source>
        <dbReference type="SAM" id="MobiDB-lite"/>
    </source>
</evidence>
<reference evidence="8" key="1">
    <citation type="journal article" date="2019" name="Int. J. Syst. Evol. Microbiol.">
        <title>The Global Catalogue of Microorganisms (GCM) 10K type strain sequencing project: providing services to taxonomists for standard genome sequencing and annotation.</title>
        <authorList>
            <consortium name="The Broad Institute Genomics Platform"/>
            <consortium name="The Broad Institute Genome Sequencing Center for Infectious Disease"/>
            <person name="Wu L."/>
            <person name="Ma J."/>
        </authorList>
    </citation>
    <scope>NUCLEOTIDE SEQUENCE [LARGE SCALE GENOMIC DNA]</scope>
    <source>
        <strain evidence="8">CCUG 59778</strain>
    </source>
</reference>
<dbReference type="PANTHER" id="PTHR33514:SF15">
    <property type="entry name" value="COBALT TRANSPORT PROTEIN"/>
    <property type="match status" value="1"/>
</dbReference>
<feature type="transmembrane region" description="Helical" evidence="6">
    <location>
        <begin position="64"/>
        <end position="85"/>
    </location>
</feature>
<proteinExistence type="predicted"/>
<evidence type="ECO:0000256" key="4">
    <source>
        <dbReference type="ARBA" id="ARBA00023136"/>
    </source>
</evidence>
<accession>A0ABW0EKQ5</accession>
<evidence type="ECO:0000313" key="7">
    <source>
        <dbReference type="EMBL" id="MFC5286534.1"/>
    </source>
</evidence>
<evidence type="ECO:0000256" key="3">
    <source>
        <dbReference type="ARBA" id="ARBA00022989"/>
    </source>
</evidence>
<dbReference type="RefSeq" id="WP_378244553.1">
    <property type="nucleotide sequence ID" value="NZ_JBHSKF010000002.1"/>
</dbReference>
<organism evidence="7 8">
    <name type="scientific">Actinokineospora guangxiensis</name>
    <dbReference type="NCBI Taxonomy" id="1490288"/>
    <lineage>
        <taxon>Bacteria</taxon>
        <taxon>Bacillati</taxon>
        <taxon>Actinomycetota</taxon>
        <taxon>Actinomycetes</taxon>
        <taxon>Pseudonocardiales</taxon>
        <taxon>Pseudonocardiaceae</taxon>
        <taxon>Actinokineospora</taxon>
    </lineage>
</organism>
<dbReference type="Pfam" id="PF02361">
    <property type="entry name" value="CbiQ"/>
    <property type="match status" value="1"/>
</dbReference>
<evidence type="ECO:0000256" key="1">
    <source>
        <dbReference type="ARBA" id="ARBA00004141"/>
    </source>
</evidence>
<feature type="transmembrane region" description="Helical" evidence="6">
    <location>
        <begin position="20"/>
        <end position="52"/>
    </location>
</feature>
<keyword evidence="3 6" id="KW-1133">Transmembrane helix</keyword>
<dbReference type="PANTHER" id="PTHR33514">
    <property type="entry name" value="PROTEIN ABCI12, CHLOROPLASTIC"/>
    <property type="match status" value="1"/>
</dbReference>
<evidence type="ECO:0000256" key="6">
    <source>
        <dbReference type="SAM" id="Phobius"/>
    </source>
</evidence>
<dbReference type="Proteomes" id="UP001596157">
    <property type="component" value="Unassembled WGS sequence"/>
</dbReference>
<keyword evidence="8" id="KW-1185">Reference proteome</keyword>
<keyword evidence="2 6" id="KW-0812">Transmembrane</keyword>
<evidence type="ECO:0000313" key="8">
    <source>
        <dbReference type="Proteomes" id="UP001596157"/>
    </source>
</evidence>
<feature type="transmembrane region" description="Helical" evidence="6">
    <location>
        <begin position="271"/>
        <end position="289"/>
    </location>
</feature>
<feature type="compositionally biased region" description="Low complexity" evidence="5">
    <location>
        <begin position="385"/>
        <end position="401"/>
    </location>
</feature>
<feature type="region of interest" description="Disordered" evidence="5">
    <location>
        <begin position="368"/>
        <end position="413"/>
    </location>
</feature>